<keyword evidence="8" id="KW-0418">Kinase</keyword>
<dbReference type="SMART" id="SM00091">
    <property type="entry name" value="PAS"/>
    <property type="match status" value="5"/>
</dbReference>
<keyword evidence="11" id="KW-0472">Membrane</keyword>
<keyword evidence="7" id="KW-0547">Nucleotide-binding</keyword>
<dbReference type="PROSITE" id="PS50113">
    <property type="entry name" value="PAC"/>
    <property type="match status" value="4"/>
</dbReference>
<dbReference type="InterPro" id="IPR001610">
    <property type="entry name" value="PAC"/>
</dbReference>
<dbReference type="SMART" id="SM00387">
    <property type="entry name" value="HATPase_c"/>
    <property type="match status" value="1"/>
</dbReference>
<evidence type="ECO:0000256" key="3">
    <source>
        <dbReference type="ARBA" id="ARBA00012438"/>
    </source>
</evidence>
<feature type="domain" description="Histidine kinase" evidence="13">
    <location>
        <begin position="661"/>
        <end position="887"/>
    </location>
</feature>
<keyword evidence="6" id="KW-0808">Transferase</keyword>
<comment type="catalytic activity">
    <reaction evidence="1">
        <text>ATP + protein L-histidine = ADP + protein N-phospho-L-histidine.</text>
        <dbReference type="EC" id="2.7.13.3"/>
    </reaction>
</comment>
<evidence type="ECO:0000256" key="10">
    <source>
        <dbReference type="ARBA" id="ARBA00023012"/>
    </source>
</evidence>
<feature type="domain" description="PAC" evidence="15">
    <location>
        <begin position="222"/>
        <end position="274"/>
    </location>
</feature>
<dbReference type="EC" id="2.7.13.3" evidence="3"/>
<dbReference type="GO" id="GO:0009927">
    <property type="term" value="F:histidine phosphotransfer kinase activity"/>
    <property type="evidence" value="ECO:0007669"/>
    <property type="project" value="TreeGrafter"/>
</dbReference>
<dbReference type="InterPro" id="IPR036890">
    <property type="entry name" value="HATPase_C_sf"/>
</dbReference>
<dbReference type="SUPFAM" id="SSF55785">
    <property type="entry name" value="PYP-like sensor domain (PAS domain)"/>
    <property type="match status" value="5"/>
</dbReference>
<feature type="domain" description="PAS" evidence="14">
    <location>
        <begin position="529"/>
        <end position="599"/>
    </location>
</feature>
<dbReference type="Pfam" id="PF00512">
    <property type="entry name" value="HisKA"/>
    <property type="match status" value="1"/>
</dbReference>
<feature type="domain" description="PAS" evidence="14">
    <location>
        <begin position="21"/>
        <end position="92"/>
    </location>
</feature>
<evidence type="ECO:0000256" key="2">
    <source>
        <dbReference type="ARBA" id="ARBA00004236"/>
    </source>
</evidence>
<dbReference type="PROSITE" id="PS50112">
    <property type="entry name" value="PAS"/>
    <property type="match status" value="5"/>
</dbReference>
<evidence type="ECO:0000259" key="15">
    <source>
        <dbReference type="PROSITE" id="PS50113"/>
    </source>
</evidence>
<keyword evidence="4" id="KW-1003">Cell membrane</keyword>
<evidence type="ECO:0000256" key="4">
    <source>
        <dbReference type="ARBA" id="ARBA00022475"/>
    </source>
</evidence>
<dbReference type="CDD" id="cd00130">
    <property type="entry name" value="PAS"/>
    <property type="match status" value="5"/>
</dbReference>
<evidence type="ECO:0000256" key="12">
    <source>
        <dbReference type="SAM" id="Coils"/>
    </source>
</evidence>
<dbReference type="InterPro" id="IPR005467">
    <property type="entry name" value="His_kinase_dom"/>
</dbReference>
<dbReference type="InterPro" id="IPR000700">
    <property type="entry name" value="PAS-assoc_C"/>
</dbReference>
<evidence type="ECO:0000256" key="6">
    <source>
        <dbReference type="ARBA" id="ARBA00022679"/>
    </source>
</evidence>
<dbReference type="SMART" id="SM00086">
    <property type="entry name" value="PAC"/>
    <property type="match status" value="5"/>
</dbReference>
<evidence type="ECO:0000256" key="11">
    <source>
        <dbReference type="ARBA" id="ARBA00023136"/>
    </source>
</evidence>
<gene>
    <name evidence="16" type="ORF">AMON00008_LOCUS19669</name>
</gene>
<dbReference type="InterPro" id="IPR000014">
    <property type="entry name" value="PAS"/>
</dbReference>
<reference evidence="16" key="1">
    <citation type="submission" date="2021-01" db="EMBL/GenBank/DDBJ databases">
        <authorList>
            <person name="Corre E."/>
            <person name="Pelletier E."/>
            <person name="Niang G."/>
            <person name="Scheremetjew M."/>
            <person name="Finn R."/>
            <person name="Kale V."/>
            <person name="Holt S."/>
            <person name="Cochrane G."/>
            <person name="Meng A."/>
            <person name="Brown T."/>
            <person name="Cohen L."/>
        </authorList>
    </citation>
    <scope>NUCLEOTIDE SEQUENCE</scope>
    <source>
        <strain evidence="16">CCMP3105</strain>
    </source>
</reference>
<keyword evidence="12" id="KW-0175">Coiled coil</keyword>
<dbReference type="EMBL" id="HBNR01028884">
    <property type="protein sequence ID" value="CAE4582129.1"/>
    <property type="molecule type" value="Transcribed_RNA"/>
</dbReference>
<dbReference type="GO" id="GO:0005886">
    <property type="term" value="C:plasma membrane"/>
    <property type="evidence" value="ECO:0007669"/>
    <property type="project" value="UniProtKB-SubCell"/>
</dbReference>
<dbReference type="InterPro" id="IPR004358">
    <property type="entry name" value="Sig_transdc_His_kin-like_C"/>
</dbReference>
<dbReference type="Gene3D" id="1.10.287.130">
    <property type="match status" value="1"/>
</dbReference>
<dbReference type="InterPro" id="IPR003594">
    <property type="entry name" value="HATPase_dom"/>
</dbReference>
<dbReference type="PROSITE" id="PS50109">
    <property type="entry name" value="HIS_KIN"/>
    <property type="match status" value="1"/>
</dbReference>
<dbReference type="CDD" id="cd00082">
    <property type="entry name" value="HisKA"/>
    <property type="match status" value="1"/>
</dbReference>
<evidence type="ECO:0000256" key="7">
    <source>
        <dbReference type="ARBA" id="ARBA00022741"/>
    </source>
</evidence>
<feature type="domain" description="PAS" evidence="14">
    <location>
        <begin position="148"/>
        <end position="219"/>
    </location>
</feature>
<dbReference type="Gene3D" id="3.30.450.20">
    <property type="entry name" value="PAS domain"/>
    <property type="match status" value="5"/>
</dbReference>
<dbReference type="PANTHER" id="PTHR43047">
    <property type="entry name" value="TWO-COMPONENT HISTIDINE PROTEIN KINASE"/>
    <property type="match status" value="1"/>
</dbReference>
<dbReference type="SUPFAM" id="SSF55874">
    <property type="entry name" value="ATPase domain of HSP90 chaperone/DNA topoisomerase II/histidine kinase"/>
    <property type="match status" value="1"/>
</dbReference>
<keyword evidence="10" id="KW-0902">Two-component regulatory system</keyword>
<dbReference type="PRINTS" id="PR00344">
    <property type="entry name" value="BCTRLSENSOR"/>
</dbReference>
<dbReference type="Pfam" id="PF00989">
    <property type="entry name" value="PAS"/>
    <property type="match status" value="5"/>
</dbReference>
<feature type="domain" description="PAC" evidence="15">
    <location>
        <begin position="349"/>
        <end position="401"/>
    </location>
</feature>
<dbReference type="InterPro" id="IPR013767">
    <property type="entry name" value="PAS_fold"/>
</dbReference>
<feature type="domain" description="PAC" evidence="15">
    <location>
        <begin position="95"/>
        <end position="147"/>
    </location>
</feature>
<evidence type="ECO:0000313" key="16">
    <source>
        <dbReference type="EMBL" id="CAE4582129.1"/>
    </source>
</evidence>
<evidence type="ECO:0000256" key="1">
    <source>
        <dbReference type="ARBA" id="ARBA00000085"/>
    </source>
</evidence>
<dbReference type="AlphaFoldDB" id="A0A7S4QH27"/>
<feature type="domain" description="PAS" evidence="14">
    <location>
        <begin position="275"/>
        <end position="346"/>
    </location>
</feature>
<dbReference type="GO" id="GO:0000155">
    <property type="term" value="F:phosphorelay sensor kinase activity"/>
    <property type="evidence" value="ECO:0007669"/>
    <property type="project" value="InterPro"/>
</dbReference>
<dbReference type="CDD" id="cd16922">
    <property type="entry name" value="HATPase_EvgS-ArcB-TorS-like"/>
    <property type="match status" value="1"/>
</dbReference>
<dbReference type="SMART" id="SM00388">
    <property type="entry name" value="HisKA"/>
    <property type="match status" value="1"/>
</dbReference>
<dbReference type="FunFam" id="3.30.565.10:FF:000023">
    <property type="entry name" value="PAS domain-containing sensor histidine kinase"/>
    <property type="match status" value="1"/>
</dbReference>
<keyword evidence="9" id="KW-0067">ATP-binding</keyword>
<dbReference type="PANTHER" id="PTHR43047:SF72">
    <property type="entry name" value="OSMOSENSING HISTIDINE PROTEIN KINASE SLN1"/>
    <property type="match status" value="1"/>
</dbReference>
<dbReference type="InterPro" id="IPR035965">
    <property type="entry name" value="PAS-like_dom_sf"/>
</dbReference>
<evidence type="ECO:0000256" key="8">
    <source>
        <dbReference type="ARBA" id="ARBA00022777"/>
    </source>
</evidence>
<dbReference type="InterPro" id="IPR003661">
    <property type="entry name" value="HisK_dim/P_dom"/>
</dbReference>
<proteinExistence type="predicted"/>
<dbReference type="NCBIfam" id="TIGR00229">
    <property type="entry name" value="sensory_box"/>
    <property type="match status" value="5"/>
</dbReference>
<dbReference type="SUPFAM" id="SSF47384">
    <property type="entry name" value="Homodimeric domain of signal transducing histidine kinase"/>
    <property type="match status" value="1"/>
</dbReference>
<evidence type="ECO:0000259" key="13">
    <source>
        <dbReference type="PROSITE" id="PS50109"/>
    </source>
</evidence>
<name>A0A7S4QH27_9DINO</name>
<evidence type="ECO:0000256" key="9">
    <source>
        <dbReference type="ARBA" id="ARBA00022840"/>
    </source>
</evidence>
<feature type="domain" description="PAS" evidence="14">
    <location>
        <begin position="402"/>
        <end position="473"/>
    </location>
</feature>
<keyword evidence="5" id="KW-0597">Phosphoprotein</keyword>
<feature type="coiled-coil region" evidence="12">
    <location>
        <begin position="998"/>
        <end position="1032"/>
    </location>
</feature>
<dbReference type="Pfam" id="PF02518">
    <property type="entry name" value="HATPase_c"/>
    <property type="match status" value="1"/>
</dbReference>
<organism evidence="16">
    <name type="scientific">Alexandrium monilatum</name>
    <dbReference type="NCBI Taxonomy" id="311494"/>
    <lineage>
        <taxon>Eukaryota</taxon>
        <taxon>Sar</taxon>
        <taxon>Alveolata</taxon>
        <taxon>Dinophyceae</taxon>
        <taxon>Gonyaulacales</taxon>
        <taxon>Pyrocystaceae</taxon>
        <taxon>Alexandrium</taxon>
    </lineage>
</organism>
<evidence type="ECO:0000256" key="5">
    <source>
        <dbReference type="ARBA" id="ARBA00022553"/>
    </source>
</evidence>
<dbReference type="Gene3D" id="3.30.565.10">
    <property type="entry name" value="Histidine kinase-like ATPase, C-terminal domain"/>
    <property type="match status" value="1"/>
</dbReference>
<sequence length="1078" mass="119826">MVGVGQDITELQRAMVETTRVADDLKRLIDAANAPIFGIDTEGRVTEWNRKTEEISGWSKEQSLAKPLVETFIKEEYREDVGRVLKDALEGKETANYEFPLFAKDGQRREILLNATTRLGPNGEVTGVIGVGQDITELRAVMVEQQRVAEDLSRFIETANAPIFGVDVAGRVTEWNRKAVELSGFSKEETMGRHLVDEFIMRDYREKVQLVLQRAAEGEETGNFEFPLITKDGEQIEILLNATPRKDAQGKVTGMVGVGQEITLLRKSMRESEWVADDLTRLIDTANAPIFGIDVQGRVTEWNRKAAAISGFAKEETMGKPLVAHFISEAYRDKVQHVLQLALEGQEETNFEFPLFTKDGVMRILLLNATTRRGADGLITGVIGVGQDITELQSVMQQSQRVADDLSRLIETANAPIFGLDVKGCVNEWNRKVALISGFTRQEVEGRPFVKEFIDVEHRQRVQEALDKALGGEVVGNFELLLYSRSGEKHDILLNATPRCGADGNVMGVVGVGQDITELNRQKSEAIRRAAELRHIFESATAPIVGVDSTGCVTEWNRRVIEVTGYSKDQVVGREFLSFVLESCRAEAHRVLSDAFAGQSTPNFEVLVATAWKGPQDPVTFLLSAAPHMSSAGNILGVICIGQDITHIKELEIKKSQFAATVTHELRSPLHGIIGLSDNLLADTQDKGRMHRSLLMINNCARRLLDLVTNIMDLSTLVQSKRMKLSRDPVHMAKIIEEVIMLTSCAVDKAGHPVQKSTVQLFNKVPNDLPIIEADAHRCTQMLYNLITNALKFTERGQVIVSAYADDVKEFLTVSVTDTGIGIAPQKQDVIFRPFEQEDQTESRRFEGLGLGLSISREVARKHGGSLTVESEPGQGSTFFVSLPYKPFYTPGSHFDEALTPRGAAAVEGLENAEAEVEVPWGANSGGANDDREREIECMSMDSTVRREMAGFDKMEYMRSHTSLPALPQTPTQESLRPVLVPLNGREAEELSQSRVLTNCLQRQNAHLQLQVSQLRQRLTGLEVELAQAVQLQACAEDRGEDWRMQAKHLDIDCHLHPHVELPAELATEICLPWMRKR</sequence>
<feature type="domain" description="PAC" evidence="15">
    <location>
        <begin position="476"/>
        <end position="528"/>
    </location>
</feature>
<dbReference type="GO" id="GO:0005524">
    <property type="term" value="F:ATP binding"/>
    <property type="evidence" value="ECO:0007669"/>
    <property type="project" value="UniProtKB-KW"/>
</dbReference>
<accession>A0A7S4QH27</accession>
<protein>
    <recommendedName>
        <fullName evidence="3">histidine kinase</fullName>
        <ecNumber evidence="3">2.7.13.3</ecNumber>
    </recommendedName>
</protein>
<dbReference type="GO" id="GO:0006355">
    <property type="term" value="P:regulation of DNA-templated transcription"/>
    <property type="evidence" value="ECO:0007669"/>
    <property type="project" value="InterPro"/>
</dbReference>
<dbReference type="InterPro" id="IPR036097">
    <property type="entry name" value="HisK_dim/P_sf"/>
</dbReference>
<comment type="subcellular location">
    <subcellularLocation>
        <location evidence="2">Cell membrane</location>
    </subcellularLocation>
</comment>
<evidence type="ECO:0000259" key="14">
    <source>
        <dbReference type="PROSITE" id="PS50112"/>
    </source>
</evidence>